<dbReference type="SUPFAM" id="SSF53335">
    <property type="entry name" value="S-adenosyl-L-methionine-dependent methyltransferases"/>
    <property type="match status" value="1"/>
</dbReference>
<sequence length="220" mass="24111">MGIREVEVAGQKLTIHELDDVYDSLTGCTLTGSWLWNSAFVLSEWMATQLDFKYKSVIELGAGAGLPGLIAARLGASRVVLTDIGSLLPGLKENVEANGLKDRVEVRELEWGSTELLSQGGELEKFDVVLMSDVFYDPEEMARLALTLGMVCGEETRILAACEVRPWTCECLGELASRGFWVVEFPNLLRESCSPLSDGDGNVETFAVYYIAKPCKQCTS</sequence>
<dbReference type="InterPro" id="IPR019410">
    <property type="entry name" value="Methyltransf_16"/>
</dbReference>
<dbReference type="Proteomes" id="UP000593562">
    <property type="component" value="Unassembled WGS sequence"/>
</dbReference>
<evidence type="ECO:0000313" key="2">
    <source>
        <dbReference type="Proteomes" id="UP000593562"/>
    </source>
</evidence>
<dbReference type="GO" id="GO:0032259">
    <property type="term" value="P:methylation"/>
    <property type="evidence" value="ECO:0007669"/>
    <property type="project" value="UniProtKB-KW"/>
</dbReference>
<gene>
    <name evidence="1" type="ORF">HS088_TW20G00032</name>
</gene>
<proteinExistence type="predicted"/>
<dbReference type="AlphaFoldDB" id="A0A7J7C6B5"/>
<accession>A0A7J7C6B5</accession>
<dbReference type="InterPro" id="IPR029063">
    <property type="entry name" value="SAM-dependent_MTases_sf"/>
</dbReference>
<protein>
    <submittedName>
        <fullName evidence="1">Protein N-lysine methyltransferase METTL21A-like</fullName>
    </submittedName>
</protein>
<keyword evidence="1" id="KW-0808">Transferase</keyword>
<dbReference type="Gene3D" id="3.40.50.150">
    <property type="entry name" value="Vaccinia Virus protein VP39"/>
    <property type="match status" value="1"/>
</dbReference>
<keyword evidence="1" id="KW-0489">Methyltransferase</keyword>
<dbReference type="PANTHER" id="PTHR14614">
    <property type="entry name" value="HEPATOCELLULAR CARCINOMA-ASSOCIATED ANTIGEN"/>
    <property type="match status" value="1"/>
</dbReference>
<dbReference type="Pfam" id="PF10294">
    <property type="entry name" value="Methyltransf_16"/>
    <property type="match status" value="1"/>
</dbReference>
<dbReference type="EMBL" id="JAAARO010000020">
    <property type="protein sequence ID" value="KAF5729668.1"/>
    <property type="molecule type" value="Genomic_DNA"/>
</dbReference>
<reference evidence="1 2" key="1">
    <citation type="journal article" date="2020" name="Nat. Commun.">
        <title>Genome of Tripterygium wilfordii and identification of cytochrome P450 involved in triptolide biosynthesis.</title>
        <authorList>
            <person name="Tu L."/>
            <person name="Su P."/>
            <person name="Zhang Z."/>
            <person name="Gao L."/>
            <person name="Wang J."/>
            <person name="Hu T."/>
            <person name="Zhou J."/>
            <person name="Zhang Y."/>
            <person name="Zhao Y."/>
            <person name="Liu Y."/>
            <person name="Song Y."/>
            <person name="Tong Y."/>
            <person name="Lu Y."/>
            <person name="Yang J."/>
            <person name="Xu C."/>
            <person name="Jia M."/>
            <person name="Peters R.J."/>
            <person name="Huang L."/>
            <person name="Gao W."/>
        </authorList>
    </citation>
    <scope>NUCLEOTIDE SEQUENCE [LARGE SCALE GENOMIC DNA]</scope>
    <source>
        <strain evidence="2">cv. XIE 37</strain>
        <tissue evidence="1">Leaf</tissue>
    </source>
</reference>
<dbReference type="InParanoid" id="A0A7J7C6B5"/>
<name>A0A7J7C6B5_TRIWF</name>
<dbReference type="GO" id="GO:0008168">
    <property type="term" value="F:methyltransferase activity"/>
    <property type="evidence" value="ECO:0007669"/>
    <property type="project" value="UniProtKB-KW"/>
</dbReference>
<dbReference type="PANTHER" id="PTHR14614:SF123">
    <property type="entry name" value="OS04G0645500 PROTEIN"/>
    <property type="match status" value="1"/>
</dbReference>
<comment type="caution">
    <text evidence="1">The sequence shown here is derived from an EMBL/GenBank/DDBJ whole genome shotgun (WGS) entry which is preliminary data.</text>
</comment>
<keyword evidence="2" id="KW-1185">Reference proteome</keyword>
<organism evidence="1 2">
    <name type="scientific">Tripterygium wilfordii</name>
    <name type="common">Thunder God vine</name>
    <dbReference type="NCBI Taxonomy" id="458696"/>
    <lineage>
        <taxon>Eukaryota</taxon>
        <taxon>Viridiplantae</taxon>
        <taxon>Streptophyta</taxon>
        <taxon>Embryophyta</taxon>
        <taxon>Tracheophyta</taxon>
        <taxon>Spermatophyta</taxon>
        <taxon>Magnoliopsida</taxon>
        <taxon>eudicotyledons</taxon>
        <taxon>Gunneridae</taxon>
        <taxon>Pentapetalae</taxon>
        <taxon>rosids</taxon>
        <taxon>fabids</taxon>
        <taxon>Celastrales</taxon>
        <taxon>Celastraceae</taxon>
        <taxon>Tripterygium</taxon>
    </lineage>
</organism>
<dbReference type="CDD" id="cd02440">
    <property type="entry name" value="AdoMet_MTases"/>
    <property type="match status" value="1"/>
</dbReference>
<dbReference type="OrthoDB" id="413520at2759"/>
<evidence type="ECO:0000313" key="1">
    <source>
        <dbReference type="EMBL" id="KAF5729668.1"/>
    </source>
</evidence>